<sequence>MNFCTETVLPMPAIPLVRTDLLMWSSCPGKGWNILLHSILHVLCMSFFGR</sequence>
<accession>A0A0E9TL80</accession>
<proteinExistence type="predicted"/>
<reference evidence="1" key="2">
    <citation type="journal article" date="2015" name="Fish Shellfish Immunol.">
        <title>Early steps in the European eel (Anguilla anguilla)-Vibrio vulnificus interaction in the gills: Role of the RtxA13 toxin.</title>
        <authorList>
            <person name="Callol A."/>
            <person name="Pajuelo D."/>
            <person name="Ebbesson L."/>
            <person name="Teles M."/>
            <person name="MacKenzie S."/>
            <person name="Amaro C."/>
        </authorList>
    </citation>
    <scope>NUCLEOTIDE SEQUENCE</scope>
</reference>
<evidence type="ECO:0000313" key="1">
    <source>
        <dbReference type="EMBL" id="JAH53498.1"/>
    </source>
</evidence>
<organism evidence="1">
    <name type="scientific">Anguilla anguilla</name>
    <name type="common">European freshwater eel</name>
    <name type="synonym">Muraena anguilla</name>
    <dbReference type="NCBI Taxonomy" id="7936"/>
    <lineage>
        <taxon>Eukaryota</taxon>
        <taxon>Metazoa</taxon>
        <taxon>Chordata</taxon>
        <taxon>Craniata</taxon>
        <taxon>Vertebrata</taxon>
        <taxon>Euteleostomi</taxon>
        <taxon>Actinopterygii</taxon>
        <taxon>Neopterygii</taxon>
        <taxon>Teleostei</taxon>
        <taxon>Anguilliformes</taxon>
        <taxon>Anguillidae</taxon>
        <taxon>Anguilla</taxon>
    </lineage>
</organism>
<dbReference type="AlphaFoldDB" id="A0A0E9TL80"/>
<name>A0A0E9TL80_ANGAN</name>
<reference evidence="1" key="1">
    <citation type="submission" date="2014-11" db="EMBL/GenBank/DDBJ databases">
        <authorList>
            <person name="Amaro Gonzalez C."/>
        </authorList>
    </citation>
    <scope>NUCLEOTIDE SEQUENCE</scope>
</reference>
<dbReference type="EMBL" id="GBXM01055079">
    <property type="protein sequence ID" value="JAH53498.1"/>
    <property type="molecule type" value="Transcribed_RNA"/>
</dbReference>
<protein>
    <submittedName>
        <fullName evidence="1">Uncharacterized protein</fullName>
    </submittedName>
</protein>